<evidence type="ECO:0000313" key="3">
    <source>
        <dbReference type="Proteomes" id="UP001314170"/>
    </source>
</evidence>
<evidence type="ECO:0000259" key="1">
    <source>
        <dbReference type="Pfam" id="PF24626"/>
    </source>
</evidence>
<dbReference type="Pfam" id="PF24626">
    <property type="entry name" value="SH3_Tf2-1"/>
    <property type="match status" value="1"/>
</dbReference>
<reference evidence="2 3" key="1">
    <citation type="submission" date="2024-01" db="EMBL/GenBank/DDBJ databases">
        <authorList>
            <person name="Waweru B."/>
        </authorList>
    </citation>
    <scope>NUCLEOTIDE SEQUENCE [LARGE SCALE GENOMIC DNA]</scope>
</reference>
<protein>
    <recommendedName>
        <fullName evidence="1">Tf2-1-like SH3-like domain-containing protein</fullName>
    </recommendedName>
</protein>
<dbReference type="InterPro" id="IPR056924">
    <property type="entry name" value="SH3_Tf2-1"/>
</dbReference>
<keyword evidence="3" id="KW-1185">Reference proteome</keyword>
<dbReference type="Proteomes" id="UP001314170">
    <property type="component" value="Unassembled WGS sequence"/>
</dbReference>
<evidence type="ECO:0000313" key="2">
    <source>
        <dbReference type="EMBL" id="CAK7356103.1"/>
    </source>
</evidence>
<organism evidence="2 3">
    <name type="scientific">Dovyalis caffra</name>
    <dbReference type="NCBI Taxonomy" id="77055"/>
    <lineage>
        <taxon>Eukaryota</taxon>
        <taxon>Viridiplantae</taxon>
        <taxon>Streptophyta</taxon>
        <taxon>Embryophyta</taxon>
        <taxon>Tracheophyta</taxon>
        <taxon>Spermatophyta</taxon>
        <taxon>Magnoliopsida</taxon>
        <taxon>eudicotyledons</taxon>
        <taxon>Gunneridae</taxon>
        <taxon>Pentapetalae</taxon>
        <taxon>rosids</taxon>
        <taxon>fabids</taxon>
        <taxon>Malpighiales</taxon>
        <taxon>Salicaceae</taxon>
        <taxon>Flacourtieae</taxon>
        <taxon>Dovyalis</taxon>
    </lineage>
</organism>
<gene>
    <name evidence="2" type="ORF">DCAF_LOCUS26372</name>
</gene>
<dbReference type="EMBL" id="CAWUPB010001197">
    <property type="protein sequence ID" value="CAK7356103.1"/>
    <property type="molecule type" value="Genomic_DNA"/>
</dbReference>
<sequence length="73" mass="8564">TYNKLQPKKYDPYKELKKFNYNAYVVDLPNTMGISKTFNVVDLYPFYSLKEPLYLDAQDNLRSSSSRVEGTNE</sequence>
<feature type="non-terminal residue" evidence="2">
    <location>
        <position position="1"/>
    </location>
</feature>
<accession>A0AAV1STJ0</accession>
<proteinExistence type="predicted"/>
<feature type="domain" description="Tf2-1-like SH3-like" evidence="1">
    <location>
        <begin position="2"/>
        <end position="46"/>
    </location>
</feature>
<feature type="non-terminal residue" evidence="2">
    <location>
        <position position="73"/>
    </location>
</feature>
<name>A0AAV1STJ0_9ROSI</name>
<dbReference type="AlphaFoldDB" id="A0AAV1STJ0"/>
<comment type="caution">
    <text evidence="2">The sequence shown here is derived from an EMBL/GenBank/DDBJ whole genome shotgun (WGS) entry which is preliminary data.</text>
</comment>